<dbReference type="AlphaFoldDB" id="A0A1K2HRX7"/>
<reference evidence="2 3" key="1">
    <citation type="submission" date="2016-11" db="EMBL/GenBank/DDBJ databases">
        <authorList>
            <person name="Jaros S."/>
            <person name="Januszkiewicz K."/>
            <person name="Wedrychowicz H."/>
        </authorList>
    </citation>
    <scope>NUCLEOTIDE SEQUENCE [LARGE SCALE GENOMIC DNA]</scope>
    <source>
        <strain evidence="2 3">DSM 18899</strain>
    </source>
</reference>
<proteinExistence type="predicted"/>
<evidence type="ECO:0000313" key="3">
    <source>
        <dbReference type="Proteomes" id="UP000186513"/>
    </source>
</evidence>
<name>A0A1K2HRX7_9NEIS</name>
<feature type="chain" id="PRO_5009678519" description="DKNYY family protein" evidence="1">
    <location>
        <begin position="18"/>
        <end position="240"/>
    </location>
</feature>
<dbReference type="RefSeq" id="WP_072429976.1">
    <property type="nucleotide sequence ID" value="NZ_FPKR01000016.1"/>
</dbReference>
<organism evidence="2 3">
    <name type="scientific">Chitinimonas taiwanensis DSM 18899</name>
    <dbReference type="NCBI Taxonomy" id="1121279"/>
    <lineage>
        <taxon>Bacteria</taxon>
        <taxon>Pseudomonadati</taxon>
        <taxon>Pseudomonadota</taxon>
        <taxon>Betaproteobacteria</taxon>
        <taxon>Neisseriales</taxon>
        <taxon>Chitinibacteraceae</taxon>
        <taxon>Chitinimonas</taxon>
    </lineage>
</organism>
<dbReference type="STRING" id="1121279.SAMN02745887_03492"/>
<sequence length="240" mass="27573">MTIYPRILLLTLLTLLAACQRPDLDLAELSLPMAPSAILDKHTHRLDYELTDWVVYRSKDEGLLWFGGQSLSGSMLDNEDKPNAFLASNYVRFYVDKSVQQIAAYEIHTETADKTATLESTLMERLGPPDYFYRDARFSSRVWERQGRFYLFATNNTGRIMGKPTLSSDLQVLPESSAKLLAWFSSAGGFAYYGEYLAERAKPAQRGRTYRYRDFVQQAEAEAQRWGRAHSIYFDRYVPS</sequence>
<protein>
    <recommendedName>
        <fullName evidence="4">DKNYY family protein</fullName>
    </recommendedName>
</protein>
<dbReference type="OrthoDB" id="1440037at2"/>
<feature type="signal peptide" evidence="1">
    <location>
        <begin position="1"/>
        <end position="17"/>
    </location>
</feature>
<keyword evidence="1" id="KW-0732">Signal</keyword>
<evidence type="ECO:0000256" key="1">
    <source>
        <dbReference type="SAM" id="SignalP"/>
    </source>
</evidence>
<dbReference type="EMBL" id="FPKR01000016">
    <property type="protein sequence ID" value="SFZ79305.1"/>
    <property type="molecule type" value="Genomic_DNA"/>
</dbReference>
<keyword evidence="3" id="KW-1185">Reference proteome</keyword>
<evidence type="ECO:0008006" key="4">
    <source>
        <dbReference type="Google" id="ProtNLM"/>
    </source>
</evidence>
<dbReference type="Proteomes" id="UP000186513">
    <property type="component" value="Unassembled WGS sequence"/>
</dbReference>
<evidence type="ECO:0000313" key="2">
    <source>
        <dbReference type="EMBL" id="SFZ79305.1"/>
    </source>
</evidence>
<accession>A0A1K2HRX7</accession>
<dbReference type="PROSITE" id="PS51257">
    <property type="entry name" value="PROKAR_LIPOPROTEIN"/>
    <property type="match status" value="1"/>
</dbReference>
<gene>
    <name evidence="2" type="ORF">SAMN02745887_03492</name>
</gene>